<keyword evidence="1" id="KW-0472">Membrane</keyword>
<sequence>MKDVRIIPLIIMAVLISCALIIFGCTAENRPEPQNIDLPPQNSEAYYANLRAYKKSPHQVAFGWYGSSGLSNLEPSMERRWMGLPDSLDIISMWSGFPEKDSPGYKEMRFVQEVKGTKIVRVSFTDDIFFNNEIKDFKATYFDNQNKEKLKEGFDKIAKIIYDDITSKGLDGVDFDHEPNYCGCNTWQITKNRENFGLFIEALGKYFGRIAKTGKILLIDGEIDQVPTNAGRHVDYAVTQSYGSRSSSILQSRYDDISSWATPDRYIITENFESFWKDGGVNFNDPVNGVIPSLYGMAYWNPTQGPKGGTGSYHIEYDYGNYPGYKYTRKMIQIMNPAPKPK</sequence>
<evidence type="ECO:0000313" key="2">
    <source>
        <dbReference type="EMBL" id="AQX49542.1"/>
    </source>
</evidence>
<dbReference type="EMBL" id="MAHS01000015">
    <property type="protein sequence ID" value="OPB47243.1"/>
    <property type="molecule type" value="Genomic_DNA"/>
</dbReference>
<dbReference type="Proteomes" id="UP000189738">
    <property type="component" value="Chromosome"/>
</dbReference>
<evidence type="ECO:0000256" key="1">
    <source>
        <dbReference type="SAM" id="Phobius"/>
    </source>
</evidence>
<dbReference type="AlphaFoldDB" id="A0A1T3DQC7"/>
<evidence type="ECO:0000313" key="3">
    <source>
        <dbReference type="EMBL" id="OPB47243.1"/>
    </source>
</evidence>
<dbReference type="EC" id="3.2.1.96" evidence="4"/>
<reference evidence="2 5" key="1">
    <citation type="submission" date="2016-02" db="EMBL/GenBank/DDBJ databases">
        <authorList>
            <person name="Nicholson A.C."/>
            <person name="Humrighouse B.W."/>
            <person name="Loparev V."/>
            <person name="Emery B."/>
            <person name="Graziano J."/>
            <person name="McQuiston J.R."/>
        </authorList>
    </citation>
    <scope>NUCLEOTIDE SEQUENCE [LARGE SCALE GENOMIC DNA]</scope>
    <source>
        <strain evidence="2 5">E6809</strain>
    </source>
</reference>
<feature type="transmembrane region" description="Helical" evidence="1">
    <location>
        <begin position="6"/>
        <end position="25"/>
    </location>
</feature>
<dbReference type="Pfam" id="PF16141">
    <property type="entry name" value="GH18_BT1044-like"/>
    <property type="match status" value="1"/>
</dbReference>
<dbReference type="PROSITE" id="PS51257">
    <property type="entry name" value="PROKAR_LIPOPROTEIN"/>
    <property type="match status" value="1"/>
</dbReference>
<evidence type="ECO:0000313" key="6">
    <source>
        <dbReference type="Proteomes" id="UP000254876"/>
    </source>
</evidence>
<dbReference type="EMBL" id="UFYD01000001">
    <property type="protein sequence ID" value="STD00869.1"/>
    <property type="molecule type" value="Genomic_DNA"/>
</dbReference>
<reference evidence="3" key="2">
    <citation type="submission" date="2016-06" db="EMBL/GenBank/DDBJ databases">
        <authorList>
            <person name="Nicholson A.C."/>
        </authorList>
    </citation>
    <scope>NUCLEOTIDE SEQUENCE [LARGE SCALE GENOMIC DNA]</scope>
    <source>
        <strain evidence="3">E6809</strain>
    </source>
</reference>
<gene>
    <name evidence="4" type="primary">endOF2_1</name>
    <name evidence="2" type="ORF">AYC66_02105</name>
    <name evidence="3" type="ORF">BAY09_07575</name>
    <name evidence="4" type="ORF">NCTC10588_01535</name>
</gene>
<keyword evidence="4" id="KW-0378">Hydrolase</keyword>
<reference evidence="4 6" key="3">
    <citation type="submission" date="2018-06" db="EMBL/GenBank/DDBJ databases">
        <authorList>
            <consortium name="Pathogen Informatics"/>
            <person name="Doyle S."/>
        </authorList>
    </citation>
    <scope>NUCLEOTIDE SEQUENCE [LARGE SCALE GENOMIC DNA]</scope>
    <source>
        <strain evidence="4 6">NCTC10588</strain>
    </source>
</reference>
<keyword evidence="1" id="KW-1133">Transmembrane helix</keyword>
<organism evidence="4 6">
    <name type="scientific">Elizabethkingia anophelis</name>
    <dbReference type="NCBI Taxonomy" id="1117645"/>
    <lineage>
        <taxon>Bacteria</taxon>
        <taxon>Pseudomonadati</taxon>
        <taxon>Bacteroidota</taxon>
        <taxon>Flavobacteriia</taxon>
        <taxon>Flavobacteriales</taxon>
        <taxon>Weeksellaceae</taxon>
        <taxon>Elizabethkingia</taxon>
    </lineage>
</organism>
<dbReference type="Gene3D" id="3.20.20.80">
    <property type="entry name" value="Glycosidases"/>
    <property type="match status" value="1"/>
</dbReference>
<dbReference type="RefSeq" id="WP_024566375.1">
    <property type="nucleotide sequence ID" value="NZ_JACLEX010000007.1"/>
</dbReference>
<evidence type="ECO:0000313" key="5">
    <source>
        <dbReference type="Proteomes" id="UP000189738"/>
    </source>
</evidence>
<dbReference type="SUPFAM" id="SSF51445">
    <property type="entry name" value="(Trans)glycosidases"/>
    <property type="match status" value="1"/>
</dbReference>
<evidence type="ECO:0000313" key="4">
    <source>
        <dbReference type="EMBL" id="STD00869.1"/>
    </source>
</evidence>
<proteinExistence type="predicted"/>
<keyword evidence="4" id="KW-0326">Glycosidase</keyword>
<protein>
    <submittedName>
        <fullName evidence="4">Endo-beta-N-acetylglucosaminidase F2</fullName>
        <ecNumber evidence="4">3.2.1.96</ecNumber>
    </submittedName>
    <submittedName>
        <fullName evidence="2">Glycosyl hydrolase family 18,F5/8 type C domain-containing protein</fullName>
    </submittedName>
</protein>
<accession>A0A1T3DQC7</accession>
<dbReference type="InterPro" id="IPR017853">
    <property type="entry name" value="GH"/>
</dbReference>
<name>A0A1T3DQC7_9FLAO</name>
<keyword evidence="1" id="KW-0812">Transmembrane</keyword>
<dbReference type="InterPro" id="IPR032320">
    <property type="entry name" value="GH18_BT1044-like"/>
</dbReference>
<dbReference type="EMBL" id="CP014339">
    <property type="protein sequence ID" value="AQX49542.1"/>
    <property type="molecule type" value="Genomic_DNA"/>
</dbReference>
<dbReference type="Proteomes" id="UP000254876">
    <property type="component" value="Unassembled WGS sequence"/>
</dbReference>
<dbReference type="GO" id="GO:0033925">
    <property type="term" value="F:mannosyl-glycoprotein endo-beta-N-acetylglucosaminidase activity"/>
    <property type="evidence" value="ECO:0007669"/>
    <property type="project" value="UniProtKB-EC"/>
</dbReference>